<comment type="caution">
    <text evidence="1">The sequence shown here is derived from an EMBL/GenBank/DDBJ whole genome shotgun (WGS) entry which is preliminary data.</text>
</comment>
<sequence length="101" mass="11405">MLDAVFYAMYFTEREWGEYFGCPLDPVDLLPDASADVVADAVQRSRRLYSGPNAYVGAAFFKYADEALTYEEAVAKLRRDNPGFSDDVYAVVIDDNIRGMR</sequence>
<evidence type="ECO:0000313" key="1">
    <source>
        <dbReference type="EMBL" id="MFG6417303.1"/>
    </source>
</evidence>
<name>A0ABW7EXF2_9BURK</name>
<evidence type="ECO:0000313" key="2">
    <source>
        <dbReference type="Proteomes" id="UP001606300"/>
    </source>
</evidence>
<proteinExistence type="predicted"/>
<dbReference type="EMBL" id="JBIGHY010000021">
    <property type="protein sequence ID" value="MFG6417303.1"/>
    <property type="molecule type" value="Genomic_DNA"/>
</dbReference>
<keyword evidence="2" id="KW-1185">Reference proteome</keyword>
<accession>A0ABW7EXF2</accession>
<organism evidence="1 2">
    <name type="scientific">Pelomonas dachongensis</name>
    <dbReference type="NCBI Taxonomy" id="3299029"/>
    <lineage>
        <taxon>Bacteria</taxon>
        <taxon>Pseudomonadati</taxon>
        <taxon>Pseudomonadota</taxon>
        <taxon>Betaproteobacteria</taxon>
        <taxon>Burkholderiales</taxon>
        <taxon>Sphaerotilaceae</taxon>
        <taxon>Roseateles</taxon>
    </lineage>
</organism>
<dbReference type="RefSeq" id="WP_394473361.1">
    <property type="nucleotide sequence ID" value="NZ_JBIGHY010000021.1"/>
</dbReference>
<gene>
    <name evidence="1" type="ORF">ACG02S_25750</name>
</gene>
<dbReference type="Proteomes" id="UP001606300">
    <property type="component" value="Unassembled WGS sequence"/>
</dbReference>
<reference evidence="1 2" key="1">
    <citation type="submission" date="2024-09" db="EMBL/GenBank/DDBJ databases">
        <title>Novel species of the genus Pelomonas and Roseateles isolated from streams.</title>
        <authorList>
            <person name="Lu H."/>
        </authorList>
    </citation>
    <scope>NUCLEOTIDE SEQUENCE [LARGE SCALE GENOMIC DNA]</scope>
    <source>
        <strain evidence="1 2">DC23W</strain>
    </source>
</reference>
<protein>
    <submittedName>
        <fullName evidence="1">Uncharacterized protein</fullName>
    </submittedName>
</protein>